<feature type="domain" description="Peptidase S26" evidence="8">
    <location>
        <begin position="293"/>
        <end position="332"/>
    </location>
</feature>
<dbReference type="EC" id="3.4.21.89" evidence="3 7"/>
<dbReference type="Pfam" id="PF10502">
    <property type="entry name" value="Peptidase_S26"/>
    <property type="match status" value="2"/>
</dbReference>
<proteinExistence type="inferred from homology"/>
<dbReference type="PANTHER" id="PTHR43390">
    <property type="entry name" value="SIGNAL PEPTIDASE I"/>
    <property type="match status" value="1"/>
</dbReference>
<dbReference type="GO" id="GO:0009003">
    <property type="term" value="F:signal peptidase activity"/>
    <property type="evidence" value="ECO:0007669"/>
    <property type="project" value="UniProtKB-EC"/>
</dbReference>
<sequence>MKESSKKKKSVIREWFNSIVFAVIAATLIRGLFMEAFAIPTSSMENDLLVGDHLFVSKMHYGTATPRTPLQLPLIHQTLPGTDIPEYLDWIQLPYYRLPGFTELKRNEEVVFHYPPEWERPVDMKTFYVKRCIALPGDTLEIRNTDIFVNGELQPDPEHGQSSYWVKTNQTIHPRVFRRLGIDEYTQMQEGYEIKAEPEMTAQLKELNFVQAVEEIIYEPGAMGNYLYPQQENLGWTIDYYGPVHLPKAGDRIALTKENLALYAPVILHYEDVDATLVDGKITIDGQEVTEYEFRQGYYFMMGDNRHNSEDSRFWGFVPEDHIVGKPVLVWFSYDKNADWLHKIRWSRLFKLI</sequence>
<evidence type="ECO:0000256" key="5">
    <source>
        <dbReference type="ARBA" id="ARBA00022801"/>
    </source>
</evidence>
<dbReference type="GO" id="GO:0004252">
    <property type="term" value="F:serine-type endopeptidase activity"/>
    <property type="evidence" value="ECO:0007669"/>
    <property type="project" value="InterPro"/>
</dbReference>
<dbReference type="PANTHER" id="PTHR43390:SF1">
    <property type="entry name" value="CHLOROPLAST PROCESSING PEPTIDASE"/>
    <property type="match status" value="1"/>
</dbReference>
<evidence type="ECO:0000256" key="4">
    <source>
        <dbReference type="ARBA" id="ARBA00019232"/>
    </source>
</evidence>
<dbReference type="PRINTS" id="PR00727">
    <property type="entry name" value="LEADERPTASE"/>
</dbReference>
<keyword evidence="7" id="KW-0645">Protease</keyword>
<evidence type="ECO:0000256" key="7">
    <source>
        <dbReference type="RuleBase" id="RU362042"/>
    </source>
</evidence>
<feature type="domain" description="Peptidase S26" evidence="8">
    <location>
        <begin position="12"/>
        <end position="159"/>
    </location>
</feature>
<dbReference type="Gene3D" id="2.10.109.10">
    <property type="entry name" value="Umud Fragment, subunit A"/>
    <property type="match status" value="2"/>
</dbReference>
<gene>
    <name evidence="9" type="primary">lepB</name>
    <name evidence="9" type="ORF">K4G66_13965</name>
</gene>
<evidence type="ECO:0000256" key="1">
    <source>
        <dbReference type="ARBA" id="ARBA00000677"/>
    </source>
</evidence>
<dbReference type="GO" id="GO:0016020">
    <property type="term" value="C:membrane"/>
    <property type="evidence" value="ECO:0007669"/>
    <property type="project" value="UniProtKB-SubCell"/>
</dbReference>
<dbReference type="CDD" id="cd06530">
    <property type="entry name" value="S26_SPase_I"/>
    <property type="match status" value="2"/>
</dbReference>
<dbReference type="GO" id="GO:0006465">
    <property type="term" value="P:signal peptide processing"/>
    <property type="evidence" value="ECO:0007669"/>
    <property type="project" value="InterPro"/>
</dbReference>
<dbReference type="InterPro" id="IPR036286">
    <property type="entry name" value="LexA/Signal_pep-like_sf"/>
</dbReference>
<dbReference type="NCBIfam" id="TIGR02227">
    <property type="entry name" value="sigpep_I_bact"/>
    <property type="match status" value="2"/>
</dbReference>
<dbReference type="SUPFAM" id="SSF51306">
    <property type="entry name" value="LexA/Signal peptidase"/>
    <property type="match status" value="1"/>
</dbReference>
<name>A0AA49JJH6_9BACT</name>
<feature type="active site" evidence="6">
    <location>
        <position position="130"/>
    </location>
</feature>
<evidence type="ECO:0000313" key="9">
    <source>
        <dbReference type="EMBL" id="WKN39797.1"/>
    </source>
</evidence>
<keyword evidence="5 7" id="KW-0378">Hydrolase</keyword>
<dbReference type="InterPro" id="IPR019533">
    <property type="entry name" value="Peptidase_S26"/>
</dbReference>
<protein>
    <recommendedName>
        <fullName evidence="4 7">Signal peptidase I</fullName>
        <ecNumber evidence="3 7">3.4.21.89</ecNumber>
    </recommendedName>
</protein>
<comment type="similarity">
    <text evidence="2 7">Belongs to the peptidase S26 family.</text>
</comment>
<dbReference type="InterPro" id="IPR019758">
    <property type="entry name" value="Pept_S26A_signal_pept_1_CS"/>
</dbReference>
<organism evidence="9">
    <name type="scientific">Roseihalotalea indica</name>
    <dbReference type="NCBI Taxonomy" id="2867963"/>
    <lineage>
        <taxon>Bacteria</taxon>
        <taxon>Pseudomonadati</taxon>
        <taxon>Bacteroidota</taxon>
        <taxon>Cytophagia</taxon>
        <taxon>Cytophagales</taxon>
        <taxon>Catalimonadaceae</taxon>
        <taxon>Roseihalotalea</taxon>
    </lineage>
</organism>
<accession>A0AA49JJH6</accession>
<reference evidence="9" key="1">
    <citation type="journal article" date="2023" name="Comput. Struct. Biotechnol. J.">
        <title>Discovery of a novel marine Bacteroidetes with a rich repertoire of carbohydrate-active enzymes.</title>
        <authorList>
            <person name="Chen B."/>
            <person name="Liu G."/>
            <person name="Chen Q."/>
            <person name="Wang H."/>
            <person name="Liu L."/>
            <person name="Tang K."/>
        </authorList>
    </citation>
    <scope>NUCLEOTIDE SEQUENCE</scope>
    <source>
        <strain evidence="9">TK19036</strain>
    </source>
</reference>
<dbReference type="InterPro" id="IPR000223">
    <property type="entry name" value="Pept_S26A_signal_pept_1"/>
</dbReference>
<evidence type="ECO:0000256" key="3">
    <source>
        <dbReference type="ARBA" id="ARBA00013208"/>
    </source>
</evidence>
<dbReference type="AlphaFoldDB" id="A0AA49JJH6"/>
<comment type="catalytic activity">
    <reaction evidence="1 7">
        <text>Cleavage of hydrophobic, N-terminal signal or leader sequences from secreted and periplasmic proteins.</text>
        <dbReference type="EC" id="3.4.21.89"/>
    </reaction>
</comment>
<comment type="subcellular location">
    <subcellularLocation>
        <location evidence="7">Membrane</location>
        <topology evidence="7">Single-pass type II membrane protein</topology>
    </subcellularLocation>
</comment>
<reference evidence="9" key="2">
    <citation type="journal article" date="2024" name="Antonie Van Leeuwenhoek">
        <title>Roseihalotalea indica gen. nov., sp. nov., a halophilic Bacteroidetes from mesopelagic Southwest Indian Ocean with higher carbohydrate metabolic potential.</title>
        <authorList>
            <person name="Chen B."/>
            <person name="Zhang M."/>
            <person name="Lin D."/>
            <person name="Ye J."/>
            <person name="Tang K."/>
        </authorList>
    </citation>
    <scope>NUCLEOTIDE SEQUENCE</scope>
    <source>
        <strain evidence="9">TK19036</strain>
    </source>
</reference>
<dbReference type="PROSITE" id="PS00761">
    <property type="entry name" value="SPASE_I_3"/>
    <property type="match status" value="1"/>
</dbReference>
<evidence type="ECO:0000256" key="2">
    <source>
        <dbReference type="ARBA" id="ARBA00009370"/>
    </source>
</evidence>
<feature type="active site" evidence="6">
    <location>
        <position position="43"/>
    </location>
</feature>
<dbReference type="EMBL" id="CP120682">
    <property type="protein sequence ID" value="WKN39797.1"/>
    <property type="molecule type" value="Genomic_DNA"/>
</dbReference>
<evidence type="ECO:0000256" key="6">
    <source>
        <dbReference type="PIRSR" id="PIRSR600223-1"/>
    </source>
</evidence>
<evidence type="ECO:0000259" key="8">
    <source>
        <dbReference type="Pfam" id="PF10502"/>
    </source>
</evidence>